<gene>
    <name evidence="2" type="primary">Contig5853.g6276</name>
    <name evidence="2" type="ORF">STYLEM_6143</name>
</gene>
<keyword evidence="1" id="KW-1133">Transmembrane helix</keyword>
<protein>
    <submittedName>
        <fullName evidence="2">Uncharacterized protein</fullName>
    </submittedName>
</protein>
<keyword evidence="3" id="KW-1185">Reference proteome</keyword>
<keyword evidence="1" id="KW-0812">Transmembrane</keyword>
<dbReference type="InParanoid" id="A0A078A4J1"/>
<evidence type="ECO:0000313" key="2">
    <source>
        <dbReference type="EMBL" id="CDW77173.1"/>
    </source>
</evidence>
<accession>A0A078A4J1</accession>
<evidence type="ECO:0000313" key="3">
    <source>
        <dbReference type="Proteomes" id="UP000039865"/>
    </source>
</evidence>
<organism evidence="2 3">
    <name type="scientific">Stylonychia lemnae</name>
    <name type="common">Ciliate</name>
    <dbReference type="NCBI Taxonomy" id="5949"/>
    <lineage>
        <taxon>Eukaryota</taxon>
        <taxon>Sar</taxon>
        <taxon>Alveolata</taxon>
        <taxon>Ciliophora</taxon>
        <taxon>Intramacronucleata</taxon>
        <taxon>Spirotrichea</taxon>
        <taxon>Stichotrichia</taxon>
        <taxon>Sporadotrichida</taxon>
        <taxon>Oxytrichidae</taxon>
        <taxon>Stylonychinae</taxon>
        <taxon>Stylonychia</taxon>
    </lineage>
</organism>
<keyword evidence="1" id="KW-0472">Membrane</keyword>
<feature type="transmembrane region" description="Helical" evidence="1">
    <location>
        <begin position="32"/>
        <end position="54"/>
    </location>
</feature>
<evidence type="ECO:0000256" key="1">
    <source>
        <dbReference type="SAM" id="Phobius"/>
    </source>
</evidence>
<name>A0A078A4J1_STYLE</name>
<dbReference type="AlphaFoldDB" id="A0A078A4J1"/>
<sequence>MKNLYIGLLAGIGSSLLGYIYQDLPIVQVIPYAIGLISAKNPAIILACLLKISIEGYHQAFKLNENSRQDLQKQDMYAGIASGVLLLLGGRFDNGFSLGVTLMQEVKSVLQYNYIKYLN</sequence>
<dbReference type="Proteomes" id="UP000039865">
    <property type="component" value="Unassembled WGS sequence"/>
</dbReference>
<proteinExistence type="predicted"/>
<reference evidence="2 3" key="1">
    <citation type="submission" date="2014-06" db="EMBL/GenBank/DDBJ databases">
        <authorList>
            <person name="Swart Estienne"/>
        </authorList>
    </citation>
    <scope>NUCLEOTIDE SEQUENCE [LARGE SCALE GENOMIC DNA]</scope>
    <source>
        <strain evidence="2 3">130c</strain>
    </source>
</reference>
<dbReference type="EMBL" id="CCKQ01005899">
    <property type="protein sequence ID" value="CDW77173.1"/>
    <property type="molecule type" value="Genomic_DNA"/>
</dbReference>